<evidence type="ECO:0000256" key="1">
    <source>
        <dbReference type="SAM" id="MobiDB-lite"/>
    </source>
</evidence>
<protein>
    <submittedName>
        <fullName evidence="2">Uncharacterized protein</fullName>
    </submittedName>
</protein>
<feature type="compositionally biased region" description="Polar residues" evidence="1">
    <location>
        <begin position="1"/>
        <end position="14"/>
    </location>
</feature>
<keyword evidence="3" id="KW-1185">Reference proteome</keyword>
<proteinExistence type="predicted"/>
<evidence type="ECO:0000313" key="3">
    <source>
        <dbReference type="Proteomes" id="UP000244855"/>
    </source>
</evidence>
<reference evidence="2 3" key="1">
    <citation type="journal article" date="2018" name="Sci. Rep.">
        <title>Comparative genomics provides insights into the lifestyle and reveals functional heterogeneity of dark septate endophytic fungi.</title>
        <authorList>
            <person name="Knapp D.G."/>
            <person name="Nemeth J.B."/>
            <person name="Barry K."/>
            <person name="Hainaut M."/>
            <person name="Henrissat B."/>
            <person name="Johnson J."/>
            <person name="Kuo A."/>
            <person name="Lim J.H.P."/>
            <person name="Lipzen A."/>
            <person name="Nolan M."/>
            <person name="Ohm R.A."/>
            <person name="Tamas L."/>
            <person name="Grigoriev I.V."/>
            <person name="Spatafora J.W."/>
            <person name="Nagy L.G."/>
            <person name="Kovacs G.M."/>
        </authorList>
    </citation>
    <scope>NUCLEOTIDE SEQUENCE [LARGE SCALE GENOMIC DNA]</scope>
    <source>
        <strain evidence="2 3">DSE2036</strain>
    </source>
</reference>
<sequence length="143" mass="16228">MVQNNQSNHASNPSICCREDPNLQHSRSGLHPQRILTVGMLESIPVRSESEPKIGDTICILGSIADDSCYGFVNRKRFTGGDESCDNREQVWESYREPDALGLADGKEYFPVGMEKSLLNNRVRIFMSVNRTSELQHDIWDNR</sequence>
<feature type="region of interest" description="Disordered" evidence="1">
    <location>
        <begin position="1"/>
        <end position="29"/>
    </location>
</feature>
<dbReference type="Proteomes" id="UP000244855">
    <property type="component" value="Unassembled WGS sequence"/>
</dbReference>
<accession>A0A2V1DCP9</accession>
<name>A0A2V1DCP9_9PLEO</name>
<dbReference type="EMBL" id="KZ805482">
    <property type="protein sequence ID" value="PVH95841.1"/>
    <property type="molecule type" value="Genomic_DNA"/>
</dbReference>
<evidence type="ECO:0000313" key="2">
    <source>
        <dbReference type="EMBL" id="PVH95841.1"/>
    </source>
</evidence>
<dbReference type="AlphaFoldDB" id="A0A2V1DCP9"/>
<organism evidence="2 3">
    <name type="scientific">Periconia macrospinosa</name>
    <dbReference type="NCBI Taxonomy" id="97972"/>
    <lineage>
        <taxon>Eukaryota</taxon>
        <taxon>Fungi</taxon>
        <taxon>Dikarya</taxon>
        <taxon>Ascomycota</taxon>
        <taxon>Pezizomycotina</taxon>
        <taxon>Dothideomycetes</taxon>
        <taxon>Pleosporomycetidae</taxon>
        <taxon>Pleosporales</taxon>
        <taxon>Massarineae</taxon>
        <taxon>Periconiaceae</taxon>
        <taxon>Periconia</taxon>
    </lineage>
</organism>
<gene>
    <name evidence="2" type="ORF">DM02DRAFT_632505</name>
</gene>